<evidence type="ECO:0000256" key="2">
    <source>
        <dbReference type="ARBA" id="ARBA00022801"/>
    </source>
</evidence>
<reference evidence="6" key="1">
    <citation type="submission" date="2016-06" db="UniProtKB">
        <authorList>
            <consortium name="WormBaseParasite"/>
        </authorList>
    </citation>
    <scope>IDENTIFICATION</scope>
</reference>
<dbReference type="GO" id="GO:0006637">
    <property type="term" value="P:acyl-CoA metabolic process"/>
    <property type="evidence" value="ECO:0007669"/>
    <property type="project" value="InterPro"/>
</dbReference>
<dbReference type="GO" id="GO:0047617">
    <property type="term" value="F:fatty acyl-CoA hydrolase activity"/>
    <property type="evidence" value="ECO:0007669"/>
    <property type="project" value="InterPro"/>
</dbReference>
<dbReference type="GO" id="GO:0005782">
    <property type="term" value="C:peroxisomal matrix"/>
    <property type="evidence" value="ECO:0007669"/>
    <property type="project" value="TreeGrafter"/>
</dbReference>
<feature type="domain" description="Acyl-CoA thioesterase-like N-terminal HotDog" evidence="4">
    <location>
        <begin position="82"/>
        <end position="157"/>
    </location>
</feature>
<evidence type="ECO:0000259" key="3">
    <source>
        <dbReference type="Pfam" id="PF02551"/>
    </source>
</evidence>
<accession>A0A183V890</accession>
<evidence type="ECO:0000256" key="1">
    <source>
        <dbReference type="ARBA" id="ARBA00006538"/>
    </source>
</evidence>
<dbReference type="PANTHER" id="PTHR11066">
    <property type="entry name" value="ACYL-COA THIOESTERASE"/>
    <property type="match status" value="1"/>
</dbReference>
<dbReference type="InterPro" id="IPR049449">
    <property type="entry name" value="TesB_ACOT8-like_N"/>
</dbReference>
<dbReference type="PANTHER" id="PTHR11066:SF34">
    <property type="entry name" value="ACYL-COENZYME A THIOESTERASE 8"/>
    <property type="match status" value="1"/>
</dbReference>
<dbReference type="InterPro" id="IPR025652">
    <property type="entry name" value="TesB_C"/>
</dbReference>
<dbReference type="InterPro" id="IPR029069">
    <property type="entry name" value="HotDog_dom_sf"/>
</dbReference>
<dbReference type="InterPro" id="IPR042171">
    <property type="entry name" value="Acyl-CoA_hotdog"/>
</dbReference>
<evidence type="ECO:0000259" key="4">
    <source>
        <dbReference type="Pfam" id="PF13622"/>
    </source>
</evidence>
<keyword evidence="5" id="KW-1185">Reference proteome</keyword>
<dbReference type="CDD" id="cd03444">
    <property type="entry name" value="Thioesterase_II_repeat1"/>
    <property type="match status" value="1"/>
</dbReference>
<name>A0A183V890_TOXCA</name>
<organism evidence="5 6">
    <name type="scientific">Toxocara canis</name>
    <name type="common">Canine roundworm</name>
    <dbReference type="NCBI Taxonomy" id="6265"/>
    <lineage>
        <taxon>Eukaryota</taxon>
        <taxon>Metazoa</taxon>
        <taxon>Ecdysozoa</taxon>
        <taxon>Nematoda</taxon>
        <taxon>Chromadorea</taxon>
        <taxon>Rhabditida</taxon>
        <taxon>Spirurina</taxon>
        <taxon>Ascaridomorpha</taxon>
        <taxon>Ascaridoidea</taxon>
        <taxon>Toxocaridae</taxon>
        <taxon>Toxocara</taxon>
    </lineage>
</organism>
<protein>
    <submittedName>
        <fullName evidence="6">Acyl-coenzyme A thioesterase 8</fullName>
    </submittedName>
</protein>
<dbReference type="CDD" id="cd03445">
    <property type="entry name" value="Thioesterase_II_repeat2"/>
    <property type="match status" value="1"/>
</dbReference>
<comment type="similarity">
    <text evidence="1">Belongs to the C/M/P thioester hydrolase family.</text>
</comment>
<sequence>LVARGGMGWFDALLLRAAISKVGRPVASRAITTISTTSTLANLNKQTAGVRRSLAHAFLNLEQLDPNLYRSYELVRGRKSMEAVYGGQVIGHSLSAASATVSPEFIPHSLHSYFIKSGTIMVPILYQIDRLRDGRSFCTRFVKATQNGDAIFTAQVLLSTFHALNVICSLKQTNFQKYEQLLVLKNNISFHKRESDSIKHEFPIPTVVGPENLKDYHTLMAEATSEENSDIQPIHRAIIQHKMAEFPATFTKIFEVRPIDAERFLFKKLDSSLNSRFYFWLRAKEDIGEDLGLQRCLAAYISDSMMMEMSLWPHLGRQFLPSMVFSLDHSIWFHKPEFRMDRWILFEIESPCAG</sequence>
<proteinExistence type="inferred from homology"/>
<dbReference type="InterPro" id="IPR003703">
    <property type="entry name" value="Acyl_CoA_thio"/>
</dbReference>
<dbReference type="AlphaFoldDB" id="A0A183V890"/>
<keyword evidence="2" id="KW-0378">Hydrolase</keyword>
<dbReference type="Pfam" id="PF02551">
    <property type="entry name" value="Acyl_CoA_thio"/>
    <property type="match status" value="1"/>
</dbReference>
<dbReference type="Pfam" id="PF13622">
    <property type="entry name" value="4HBT_3"/>
    <property type="match status" value="1"/>
</dbReference>
<dbReference type="WBParaSite" id="TCNE_0001696101-mRNA-1">
    <property type="protein sequence ID" value="TCNE_0001696101-mRNA-1"/>
    <property type="gene ID" value="TCNE_0001696101"/>
</dbReference>
<evidence type="ECO:0000313" key="6">
    <source>
        <dbReference type="WBParaSite" id="TCNE_0001696101-mRNA-1"/>
    </source>
</evidence>
<dbReference type="GO" id="GO:0009062">
    <property type="term" value="P:fatty acid catabolic process"/>
    <property type="evidence" value="ECO:0007669"/>
    <property type="project" value="TreeGrafter"/>
</dbReference>
<dbReference type="Proteomes" id="UP000050794">
    <property type="component" value="Unassembled WGS sequence"/>
</dbReference>
<feature type="domain" description="Acyl-CoA thioesterase 2 C-terminal" evidence="3">
    <location>
        <begin position="278"/>
        <end position="353"/>
    </location>
</feature>
<dbReference type="SUPFAM" id="SSF54637">
    <property type="entry name" value="Thioesterase/thiol ester dehydrase-isomerase"/>
    <property type="match status" value="2"/>
</dbReference>
<evidence type="ECO:0000313" key="5">
    <source>
        <dbReference type="Proteomes" id="UP000050794"/>
    </source>
</evidence>
<dbReference type="Gene3D" id="2.40.160.210">
    <property type="entry name" value="Acyl-CoA thioesterase, double hotdog domain"/>
    <property type="match status" value="1"/>
</dbReference>